<protein>
    <submittedName>
        <fullName evidence="1">Uncharacterized protein</fullName>
    </submittedName>
</protein>
<dbReference type="AlphaFoldDB" id="X1SCW2"/>
<sequence>MEAITRVTFNKWAQKNNWMQVNEAASSTGRNYTFITPSGSLIIVMLDLKGNLISLGQPVPVPQSPLGIPKTR</sequence>
<organism evidence="1">
    <name type="scientific">marine sediment metagenome</name>
    <dbReference type="NCBI Taxonomy" id="412755"/>
    <lineage>
        <taxon>unclassified sequences</taxon>
        <taxon>metagenomes</taxon>
        <taxon>ecological metagenomes</taxon>
    </lineage>
</organism>
<evidence type="ECO:0000313" key="1">
    <source>
        <dbReference type="EMBL" id="GAI90818.1"/>
    </source>
</evidence>
<reference evidence="1" key="1">
    <citation type="journal article" date="2014" name="Front. Microbiol.">
        <title>High frequency of phylogenetically diverse reductive dehalogenase-homologous genes in deep subseafloor sedimentary metagenomes.</title>
        <authorList>
            <person name="Kawai M."/>
            <person name="Futagami T."/>
            <person name="Toyoda A."/>
            <person name="Takaki Y."/>
            <person name="Nishi S."/>
            <person name="Hori S."/>
            <person name="Arai W."/>
            <person name="Tsubouchi T."/>
            <person name="Morono Y."/>
            <person name="Uchiyama I."/>
            <person name="Ito T."/>
            <person name="Fujiyama A."/>
            <person name="Inagaki F."/>
            <person name="Takami H."/>
        </authorList>
    </citation>
    <scope>NUCLEOTIDE SEQUENCE</scope>
    <source>
        <strain evidence="1">Expedition CK06-06</strain>
    </source>
</reference>
<gene>
    <name evidence="1" type="ORF">S12H4_32486</name>
</gene>
<accession>X1SCW2</accession>
<proteinExistence type="predicted"/>
<name>X1SCW2_9ZZZZ</name>
<dbReference type="EMBL" id="BARW01019055">
    <property type="protein sequence ID" value="GAI90818.1"/>
    <property type="molecule type" value="Genomic_DNA"/>
</dbReference>
<comment type="caution">
    <text evidence="1">The sequence shown here is derived from an EMBL/GenBank/DDBJ whole genome shotgun (WGS) entry which is preliminary data.</text>
</comment>